<organism evidence="3 4">
    <name type="scientific">Vibrio galatheae</name>
    <dbReference type="NCBI Taxonomy" id="579748"/>
    <lineage>
        <taxon>Bacteria</taxon>
        <taxon>Pseudomonadati</taxon>
        <taxon>Pseudomonadota</taxon>
        <taxon>Gammaproteobacteria</taxon>
        <taxon>Vibrionales</taxon>
        <taxon>Vibrionaceae</taxon>
        <taxon>Vibrio</taxon>
    </lineage>
</organism>
<sequence length="542" mass="63577">MNTLKCSELKVLVADDSRLVCSSIVLILREIGFNDITCVYRPKEVINQCKQTSFDIVICDVNFNSQINGYQLLEELKHLKLLKSDAFFVFLTGENQPQIVRTIIDSNPDDYWLKPFNKPFLSKRLTSGLKRKKSLSTIYSSIRSEDYTKAIQECDELLPFHSQYTRLIGTLKAQCLAAMKEFHSSENQYKHLIENYDNDVLKLSLYKVLIEQDKSTEAKEILNTISNKNNNPYFHDGMAAYYINKNDIENSIYHLKQATRLLEIGTDRELLISKLYLVIHDYESAFEYMKIYSDKNEYTFRNNEYNNLNYIRHFLLQFDYNINPKVFKSKLHLIDKQMNLLENCKNMNIQNTLIQAHIKLLTKDISGATGLITNLDNTEGLHYYDYFHWAFLLDELSIFKEIPTIINKAKSAIENESDLYIRKIQEIMLTNFNYYIIEKKNKINKAKSIIKNYNTDNAKKHNLYLEQYTNLKKLMPNSSKVSLAIIKFLAANKIDIENYREMFNLLTNCHHVVDAQMSEHEKNIKNYKTLYNKAKENVSAFI</sequence>
<dbReference type="PROSITE" id="PS50110">
    <property type="entry name" value="RESPONSE_REGULATORY"/>
    <property type="match status" value="1"/>
</dbReference>
<dbReference type="InterPro" id="IPR014460">
    <property type="entry name" value="Sig_transdc_resp-reg_VieB"/>
</dbReference>
<evidence type="ECO:0000313" key="3">
    <source>
        <dbReference type="EMBL" id="KJY84659.1"/>
    </source>
</evidence>
<dbReference type="PANTHER" id="PTHR43228">
    <property type="entry name" value="TWO-COMPONENT RESPONSE REGULATOR"/>
    <property type="match status" value="1"/>
</dbReference>
<dbReference type="Gene3D" id="1.25.40.10">
    <property type="entry name" value="Tetratricopeptide repeat domain"/>
    <property type="match status" value="1"/>
</dbReference>
<dbReference type="GO" id="GO:0000160">
    <property type="term" value="P:phosphorelay signal transduction system"/>
    <property type="evidence" value="ECO:0007669"/>
    <property type="project" value="InterPro"/>
</dbReference>
<gene>
    <name evidence="3" type="ORF">TW81_03785</name>
</gene>
<dbReference type="STRING" id="579748.TW81_03785"/>
<accession>A0A0F4NP52</accession>
<dbReference type="SUPFAM" id="SSF48452">
    <property type="entry name" value="TPR-like"/>
    <property type="match status" value="1"/>
</dbReference>
<dbReference type="EMBL" id="JXXV01000007">
    <property type="protein sequence ID" value="KJY84659.1"/>
    <property type="molecule type" value="Genomic_DNA"/>
</dbReference>
<dbReference type="PATRIC" id="fig|579748.3.peg.786"/>
<keyword evidence="4" id="KW-1185">Reference proteome</keyword>
<dbReference type="RefSeq" id="WP_045954396.1">
    <property type="nucleotide sequence ID" value="NZ_JXXV01000007.1"/>
</dbReference>
<protein>
    <recommendedName>
        <fullName evidence="2">Response regulatory domain-containing protein</fullName>
    </recommendedName>
</protein>
<proteinExistence type="predicted"/>
<feature type="modified residue" description="4-aspartylphosphate" evidence="1">
    <location>
        <position position="60"/>
    </location>
</feature>
<dbReference type="Pfam" id="PF00072">
    <property type="entry name" value="Response_reg"/>
    <property type="match status" value="1"/>
</dbReference>
<feature type="domain" description="Response regulatory" evidence="2">
    <location>
        <begin position="10"/>
        <end position="129"/>
    </location>
</feature>
<name>A0A0F4NP52_9VIBR</name>
<dbReference type="OrthoDB" id="7298659at2"/>
<keyword evidence="1" id="KW-0597">Phosphoprotein</keyword>
<comment type="caution">
    <text evidence="3">The sequence shown here is derived from an EMBL/GenBank/DDBJ whole genome shotgun (WGS) entry which is preliminary data.</text>
</comment>
<dbReference type="PIRSF" id="PIRSF011521">
    <property type="entry name" value="VieB"/>
    <property type="match status" value="1"/>
</dbReference>
<dbReference type="Gene3D" id="3.40.50.2300">
    <property type="match status" value="1"/>
</dbReference>
<dbReference type="InterPro" id="IPR011990">
    <property type="entry name" value="TPR-like_helical_dom_sf"/>
</dbReference>
<reference evidence="3 4" key="1">
    <citation type="journal article" date="2015" name="BMC Genomics">
        <title>Genome mining reveals unlocked bioactive potential of marine Gram-negative bacteria.</title>
        <authorList>
            <person name="Machado H."/>
            <person name="Sonnenschein E.C."/>
            <person name="Melchiorsen J."/>
            <person name="Gram L."/>
        </authorList>
    </citation>
    <scope>NUCLEOTIDE SEQUENCE [LARGE SCALE GENOMIC DNA]</scope>
    <source>
        <strain evidence="3 4">S2757</strain>
    </source>
</reference>
<evidence type="ECO:0000313" key="4">
    <source>
        <dbReference type="Proteomes" id="UP000033673"/>
    </source>
</evidence>
<dbReference type="PANTHER" id="PTHR43228:SF1">
    <property type="entry name" value="TWO-COMPONENT RESPONSE REGULATOR ARR22"/>
    <property type="match status" value="1"/>
</dbReference>
<dbReference type="InterPro" id="IPR001789">
    <property type="entry name" value="Sig_transdc_resp-reg_receiver"/>
</dbReference>
<dbReference type="SUPFAM" id="SSF52172">
    <property type="entry name" value="CheY-like"/>
    <property type="match status" value="1"/>
</dbReference>
<dbReference type="AlphaFoldDB" id="A0A0F4NP52"/>
<evidence type="ECO:0000259" key="2">
    <source>
        <dbReference type="PROSITE" id="PS50110"/>
    </source>
</evidence>
<dbReference type="InterPro" id="IPR052048">
    <property type="entry name" value="ST_Response_Regulator"/>
</dbReference>
<dbReference type="Proteomes" id="UP000033673">
    <property type="component" value="Unassembled WGS sequence"/>
</dbReference>
<dbReference type="InterPro" id="IPR011006">
    <property type="entry name" value="CheY-like_superfamily"/>
</dbReference>
<evidence type="ECO:0000256" key="1">
    <source>
        <dbReference type="PROSITE-ProRule" id="PRU00169"/>
    </source>
</evidence>
<dbReference type="SMART" id="SM00448">
    <property type="entry name" value="REC"/>
    <property type="match status" value="1"/>
</dbReference>